<proteinExistence type="predicted"/>
<evidence type="ECO:0000259" key="1">
    <source>
        <dbReference type="Pfam" id="PF12680"/>
    </source>
</evidence>
<gene>
    <name evidence="2" type="ORF">BMI91_12820</name>
</gene>
<dbReference type="EMBL" id="MPZV01000003">
    <property type="protein sequence ID" value="OOY23379.1"/>
    <property type="molecule type" value="Genomic_DNA"/>
</dbReference>
<accession>A0ABX3MVR6</accession>
<name>A0ABX3MVR6_9RHOB</name>
<dbReference type="Proteomes" id="UP000190787">
    <property type="component" value="Unassembled WGS sequence"/>
</dbReference>
<keyword evidence="3" id="KW-1185">Reference proteome</keyword>
<evidence type="ECO:0000313" key="3">
    <source>
        <dbReference type="Proteomes" id="UP000190787"/>
    </source>
</evidence>
<dbReference type="SUPFAM" id="SSF54427">
    <property type="entry name" value="NTF2-like"/>
    <property type="match status" value="1"/>
</dbReference>
<dbReference type="Pfam" id="PF12680">
    <property type="entry name" value="SnoaL_2"/>
    <property type="match status" value="1"/>
</dbReference>
<dbReference type="InterPro" id="IPR032710">
    <property type="entry name" value="NTF2-like_dom_sf"/>
</dbReference>
<dbReference type="RefSeq" id="WP_078605212.1">
    <property type="nucleotide sequence ID" value="NZ_MPZV01000003.1"/>
</dbReference>
<evidence type="ECO:0000313" key="2">
    <source>
        <dbReference type="EMBL" id="OOY23379.1"/>
    </source>
</evidence>
<dbReference type="Gene3D" id="3.10.450.50">
    <property type="match status" value="1"/>
</dbReference>
<sequence>MSRLARIETWLHAVWGEGRLDEVDGLFDAEAQADGLMPGLELRPQEFRELVPALRAHLQDIKITVLRHVETEDWLWTLLKIAGKSAQSARAVEFTGQLTMRFRGDKIVEAYNNYDVIALFEALEMMPRDTVALCLSGEVLG</sequence>
<protein>
    <recommendedName>
        <fullName evidence="1">SnoaL-like domain-containing protein</fullName>
    </recommendedName>
</protein>
<dbReference type="InterPro" id="IPR037401">
    <property type="entry name" value="SnoaL-like"/>
</dbReference>
<organism evidence="2 3">
    <name type="scientific">Thioclava sediminum</name>
    <dbReference type="NCBI Taxonomy" id="1915319"/>
    <lineage>
        <taxon>Bacteria</taxon>
        <taxon>Pseudomonadati</taxon>
        <taxon>Pseudomonadota</taxon>
        <taxon>Alphaproteobacteria</taxon>
        <taxon>Rhodobacterales</taxon>
        <taxon>Paracoccaceae</taxon>
        <taxon>Thioclava</taxon>
    </lineage>
</organism>
<reference evidence="2 3" key="1">
    <citation type="submission" date="2016-11" db="EMBL/GenBank/DDBJ databases">
        <title>A multilocus sequence analysis scheme for characterization of bacteria in the genus Thioclava.</title>
        <authorList>
            <person name="Liu Y."/>
            <person name="Shao Z."/>
        </authorList>
    </citation>
    <scope>NUCLEOTIDE SEQUENCE [LARGE SCALE GENOMIC DNA]</scope>
    <source>
        <strain evidence="2 3">TAW-CT134</strain>
    </source>
</reference>
<comment type="caution">
    <text evidence="2">The sequence shown here is derived from an EMBL/GenBank/DDBJ whole genome shotgun (WGS) entry which is preliminary data.</text>
</comment>
<feature type="domain" description="SnoaL-like" evidence="1">
    <location>
        <begin position="9"/>
        <end position="109"/>
    </location>
</feature>